<dbReference type="Gene3D" id="1.25.40.280">
    <property type="entry name" value="alix/aip1 like domains"/>
    <property type="match status" value="1"/>
</dbReference>
<comment type="caution">
    <text evidence="3">The sequence shown here is derived from an EMBL/GenBank/DDBJ whole genome shotgun (WGS) entry which is preliminary data.</text>
</comment>
<dbReference type="InterPro" id="IPR004328">
    <property type="entry name" value="BRO1_dom"/>
</dbReference>
<evidence type="ECO:0000256" key="1">
    <source>
        <dbReference type="ARBA" id="ARBA00038154"/>
    </source>
</evidence>
<dbReference type="AlphaFoldDB" id="A0A0A8L477"/>
<gene>
    <name evidence="3" type="ORF">KLDO_g1359</name>
</gene>
<accession>A0A0A8L477</accession>
<dbReference type="Proteomes" id="UP000031516">
    <property type="component" value="Unassembled WGS sequence"/>
</dbReference>
<organism evidence="3 4">
    <name type="scientific">Kluyveromyces dobzhanskii CBS 2104</name>
    <dbReference type="NCBI Taxonomy" id="1427455"/>
    <lineage>
        <taxon>Eukaryota</taxon>
        <taxon>Fungi</taxon>
        <taxon>Dikarya</taxon>
        <taxon>Ascomycota</taxon>
        <taxon>Saccharomycotina</taxon>
        <taxon>Saccharomycetes</taxon>
        <taxon>Saccharomycetales</taxon>
        <taxon>Saccharomycetaceae</taxon>
        <taxon>Kluyveromyces</taxon>
    </lineage>
</organism>
<protein>
    <submittedName>
        <fullName evidence="3">WGS project CCBQ000000000 data, contig 00099</fullName>
    </submittedName>
</protein>
<dbReference type="CDD" id="cd09241">
    <property type="entry name" value="BRO1_ScRim20-like"/>
    <property type="match status" value="1"/>
</dbReference>
<evidence type="ECO:0000313" key="3">
    <source>
        <dbReference type="EMBL" id="CDO93053.1"/>
    </source>
</evidence>
<dbReference type="InterPro" id="IPR038499">
    <property type="entry name" value="BRO1_sf"/>
</dbReference>
<dbReference type="Pfam" id="PF13949">
    <property type="entry name" value="ALIX_LYPXL_bnd"/>
    <property type="match status" value="1"/>
</dbReference>
<dbReference type="PANTHER" id="PTHR23030:SF39">
    <property type="entry name" value="PROGRAMMED CELL DEATH 6-INTERACTING PROTEIN"/>
    <property type="match status" value="1"/>
</dbReference>
<reference evidence="3 4" key="1">
    <citation type="submission" date="2014-03" db="EMBL/GenBank/DDBJ databases">
        <title>The genome of Kluyveromyces dobzhanskii.</title>
        <authorList>
            <person name="Nystedt B."/>
            <person name="Astrom S."/>
        </authorList>
    </citation>
    <scope>NUCLEOTIDE SEQUENCE [LARGE SCALE GENOMIC DNA]</scope>
    <source>
        <strain evidence="3 4">CBS 2104</strain>
    </source>
</reference>
<dbReference type="Gene3D" id="1.20.140.50">
    <property type="entry name" value="alix/aip1 like domains"/>
    <property type="match status" value="1"/>
</dbReference>
<sequence>MDDVFAIPCKRALQISLKDALTAVIDNTFYQTATSVENDLTLLDKYRDVLFHFDVCEADLNKLKQYYMALRAIAVKLPDDQVEFTWFNTLGLKSSGMTRNSLCFEINNVLYNIGAMYSSLAVEQNLGTAEGLKESFSLFKLAAGCFQYIYDKEIDNLFKFFDEYTLSALISMMLAQAQQMVWKKAYFDDKERHSILSRLALQVALFYQTASKNANSSPYIRTDWVKSLTSKSQYFMAVAYYRSALQQLKKQNYAQSVCDLQHTLTWIKKLSLDDELIEWRKEIQLLLSTTERDNDLIYLQPSVNTPSVIKPAIMAQADLFDDIEKKDSVIFKNLLPIDVLESCNAFNERVNSFVEEHIKNPLEAMNKILLEALPQSLDCNSYYISEQEWISYTASLEDLEQLRTHVQNELHAAKSMLRKDINENEQMLREHGLLRWNIPSKDETTESLLADLDKINDYIQNGQKVDADTVALFKTLDHDLVTNTRKPPESNHPLSREISSVLKERKDHILRAERKIIENRILPKIVSFDIPLVF</sequence>
<comment type="similarity">
    <text evidence="1">Belongs to the palA/RIM20 family.</text>
</comment>
<proteinExistence type="inferred from homology"/>
<dbReference type="PROSITE" id="PS51180">
    <property type="entry name" value="BRO1"/>
    <property type="match status" value="1"/>
</dbReference>
<dbReference type="PANTHER" id="PTHR23030">
    <property type="entry name" value="PCD6 INTERACTING PROTEIN-RELATED"/>
    <property type="match status" value="1"/>
</dbReference>
<dbReference type="SMART" id="SM01041">
    <property type="entry name" value="BRO1"/>
    <property type="match status" value="1"/>
</dbReference>
<dbReference type="Pfam" id="PF03097">
    <property type="entry name" value="BRO1"/>
    <property type="match status" value="1"/>
</dbReference>
<dbReference type="EMBL" id="CCBQ010000019">
    <property type="protein sequence ID" value="CDO93053.1"/>
    <property type="molecule type" value="Genomic_DNA"/>
</dbReference>
<feature type="domain" description="BRO1" evidence="2">
    <location>
        <begin position="3"/>
        <end position="369"/>
    </location>
</feature>
<name>A0A0A8L477_9SACH</name>
<dbReference type="OrthoDB" id="64867at2759"/>
<keyword evidence="4" id="KW-1185">Reference proteome</keyword>
<dbReference type="InterPro" id="IPR025304">
    <property type="entry name" value="ALIX_V_dom"/>
</dbReference>
<evidence type="ECO:0000313" key="4">
    <source>
        <dbReference type="Proteomes" id="UP000031516"/>
    </source>
</evidence>
<evidence type="ECO:0000259" key="2">
    <source>
        <dbReference type="PROSITE" id="PS51180"/>
    </source>
</evidence>
<dbReference type="GO" id="GO:0005768">
    <property type="term" value="C:endosome"/>
    <property type="evidence" value="ECO:0007669"/>
    <property type="project" value="TreeGrafter"/>
</dbReference>